<dbReference type="Proteomes" id="UP000253782">
    <property type="component" value="Unassembled WGS sequence"/>
</dbReference>
<reference evidence="2 3" key="1">
    <citation type="submission" date="2018-07" db="EMBL/GenBank/DDBJ databases">
        <title>Dyella tabacisoli L4-6T, whole genome shotgun sequence.</title>
        <authorList>
            <person name="Zhou X.-K."/>
            <person name="Li W.-J."/>
            <person name="Duan Y.-Q."/>
        </authorList>
    </citation>
    <scope>NUCLEOTIDE SEQUENCE [LARGE SCALE GENOMIC DNA]</scope>
    <source>
        <strain evidence="2 3">L4-6</strain>
    </source>
</reference>
<dbReference type="OrthoDB" id="7584480at2"/>
<dbReference type="EMBL" id="QQAH01000017">
    <property type="protein sequence ID" value="RDD80419.1"/>
    <property type="molecule type" value="Genomic_DNA"/>
</dbReference>
<feature type="domain" description="MbtH-like" evidence="1">
    <location>
        <begin position="3"/>
        <end position="53"/>
    </location>
</feature>
<accession>A0A369UQ17</accession>
<dbReference type="Gene3D" id="3.90.820.10">
    <property type="entry name" value="Structural Genomics, Unknown Function 30-nov-00 1gh9 Mol_id"/>
    <property type="match status" value="1"/>
</dbReference>
<evidence type="ECO:0000259" key="1">
    <source>
        <dbReference type="SMART" id="SM00923"/>
    </source>
</evidence>
<evidence type="ECO:0000313" key="3">
    <source>
        <dbReference type="Proteomes" id="UP000253782"/>
    </source>
</evidence>
<dbReference type="PANTHER" id="PTHR38444">
    <property type="entry name" value="ENTEROBACTIN BIOSYNTHESIS PROTEIN YBDZ"/>
    <property type="match status" value="1"/>
</dbReference>
<dbReference type="AlphaFoldDB" id="A0A369UQ17"/>
<dbReference type="Pfam" id="PF03621">
    <property type="entry name" value="MbtH"/>
    <property type="match status" value="1"/>
</dbReference>
<dbReference type="RefSeq" id="WP_114846804.1">
    <property type="nucleotide sequence ID" value="NZ_JBHSPE010000021.1"/>
</dbReference>
<evidence type="ECO:0000313" key="2">
    <source>
        <dbReference type="EMBL" id="RDD80419.1"/>
    </source>
</evidence>
<sequence>MALDETEDQRTYLVLINDEEQYSLWPKGRSIPEGWRAVDKEGSRAECSQYVDDVWTDMRPLSLRKQMQG</sequence>
<comment type="caution">
    <text evidence="2">The sequence shown here is derived from an EMBL/GenBank/DDBJ whole genome shotgun (WGS) entry which is preliminary data.</text>
</comment>
<proteinExistence type="predicted"/>
<name>A0A369UQ17_9GAMM</name>
<dbReference type="PANTHER" id="PTHR38444:SF1">
    <property type="entry name" value="ENTEROBACTIN BIOSYNTHESIS PROTEIN YBDZ"/>
    <property type="match status" value="1"/>
</dbReference>
<dbReference type="InterPro" id="IPR038020">
    <property type="entry name" value="MbtH-like_sf"/>
</dbReference>
<gene>
    <name evidence="2" type="ORF">DVJ77_17440</name>
</gene>
<dbReference type="GO" id="GO:0019290">
    <property type="term" value="P:siderophore biosynthetic process"/>
    <property type="evidence" value="ECO:0007669"/>
    <property type="project" value="TreeGrafter"/>
</dbReference>
<organism evidence="2 3">
    <name type="scientific">Dyella tabacisoli</name>
    <dbReference type="NCBI Taxonomy" id="2282381"/>
    <lineage>
        <taxon>Bacteria</taxon>
        <taxon>Pseudomonadati</taxon>
        <taxon>Pseudomonadota</taxon>
        <taxon>Gammaproteobacteria</taxon>
        <taxon>Lysobacterales</taxon>
        <taxon>Rhodanobacteraceae</taxon>
        <taxon>Dyella</taxon>
    </lineage>
</organism>
<dbReference type="InterPro" id="IPR037407">
    <property type="entry name" value="MLP_fam"/>
</dbReference>
<dbReference type="SMART" id="SM00923">
    <property type="entry name" value="MbtH"/>
    <property type="match status" value="1"/>
</dbReference>
<dbReference type="InterPro" id="IPR005153">
    <property type="entry name" value="MbtH-like_dom"/>
</dbReference>
<protein>
    <submittedName>
        <fullName evidence="2">MbtH family protein</fullName>
    </submittedName>
</protein>
<dbReference type="GO" id="GO:0005829">
    <property type="term" value="C:cytosol"/>
    <property type="evidence" value="ECO:0007669"/>
    <property type="project" value="TreeGrafter"/>
</dbReference>
<dbReference type="SUPFAM" id="SSF160582">
    <property type="entry name" value="MbtH-like"/>
    <property type="match status" value="1"/>
</dbReference>
<keyword evidence="3" id="KW-1185">Reference proteome</keyword>